<accession>X1VJB7</accession>
<name>X1VJB7_9ZZZZ</name>
<reference evidence="2" key="1">
    <citation type="journal article" date="2014" name="Front. Microbiol.">
        <title>High frequency of phylogenetically diverse reductive dehalogenase-homologous genes in deep subseafloor sedimentary metagenomes.</title>
        <authorList>
            <person name="Kawai M."/>
            <person name="Futagami T."/>
            <person name="Toyoda A."/>
            <person name="Takaki Y."/>
            <person name="Nishi S."/>
            <person name="Hori S."/>
            <person name="Arai W."/>
            <person name="Tsubouchi T."/>
            <person name="Morono Y."/>
            <person name="Uchiyama I."/>
            <person name="Ito T."/>
            <person name="Fujiyama A."/>
            <person name="Inagaki F."/>
            <person name="Takami H."/>
        </authorList>
    </citation>
    <scope>NUCLEOTIDE SEQUENCE</scope>
    <source>
        <strain evidence="2">Expedition CK06-06</strain>
    </source>
</reference>
<protein>
    <recommendedName>
        <fullName evidence="3">Zinc ribbon domain-containing protein</fullName>
    </recommendedName>
</protein>
<organism evidence="2">
    <name type="scientific">marine sediment metagenome</name>
    <dbReference type="NCBI Taxonomy" id="412755"/>
    <lineage>
        <taxon>unclassified sequences</taxon>
        <taxon>metagenomes</taxon>
        <taxon>ecological metagenomes</taxon>
    </lineage>
</organism>
<feature type="compositionally biased region" description="Low complexity" evidence="1">
    <location>
        <begin position="67"/>
        <end position="77"/>
    </location>
</feature>
<comment type="caution">
    <text evidence="2">The sequence shown here is derived from an EMBL/GenBank/DDBJ whole genome shotgun (WGS) entry which is preliminary data.</text>
</comment>
<dbReference type="AlphaFoldDB" id="X1VJB7"/>
<feature type="non-terminal residue" evidence="2">
    <location>
        <position position="77"/>
    </location>
</feature>
<evidence type="ECO:0000313" key="2">
    <source>
        <dbReference type="EMBL" id="GAJ07880.1"/>
    </source>
</evidence>
<proteinExistence type="predicted"/>
<evidence type="ECO:0008006" key="3">
    <source>
        <dbReference type="Google" id="ProtNLM"/>
    </source>
</evidence>
<feature type="region of interest" description="Disordered" evidence="1">
    <location>
        <begin position="58"/>
        <end position="77"/>
    </location>
</feature>
<dbReference type="EMBL" id="BARW01027979">
    <property type="protein sequence ID" value="GAJ07880.1"/>
    <property type="molecule type" value="Genomic_DNA"/>
</dbReference>
<evidence type="ECO:0000256" key="1">
    <source>
        <dbReference type="SAM" id="MobiDB-lite"/>
    </source>
</evidence>
<gene>
    <name evidence="2" type="ORF">S12H4_45273</name>
</gene>
<sequence>MSHLSYEGQSEIDYCIECSVKHGQTAKVFAREALQRAEAEGNPSSEGVKEKIRGIVEELTGMEDDTNTTTGNENVTK</sequence>